<evidence type="ECO:0000256" key="2">
    <source>
        <dbReference type="ARBA" id="ARBA00022448"/>
    </source>
</evidence>
<dbReference type="GO" id="GO:0006606">
    <property type="term" value="P:protein import into nucleus"/>
    <property type="evidence" value="ECO:0007669"/>
    <property type="project" value="InterPro"/>
</dbReference>
<protein>
    <submittedName>
        <fullName evidence="6">Importin beta 3 family protein</fullName>
    </submittedName>
</protein>
<dbReference type="FunFam" id="1.25.10.10:FF:000945">
    <property type="entry name" value="Importin beta 3 family protein"/>
    <property type="match status" value="1"/>
</dbReference>
<dbReference type="VEuPathDB" id="AmoebaDB:EHI_098340"/>
<evidence type="ECO:0000313" key="6">
    <source>
        <dbReference type="EMBL" id="GAT93390.1"/>
    </source>
</evidence>
<evidence type="ECO:0000256" key="1">
    <source>
        <dbReference type="ARBA" id="ARBA00004496"/>
    </source>
</evidence>
<gene>
    <name evidence="6" type="ORF">CL6EHI_098340</name>
</gene>
<reference evidence="6 7" key="1">
    <citation type="submission" date="2016-05" db="EMBL/GenBank/DDBJ databases">
        <title>First whole genome sequencing of Entamoeba histolytica HM1:IMSS-clone-6.</title>
        <authorList>
            <person name="Mukherjee Avik.K."/>
            <person name="Izumyama S."/>
            <person name="Nakada-Tsukui K."/>
            <person name="Nozaki T."/>
        </authorList>
    </citation>
    <scope>NUCLEOTIDE SEQUENCE [LARGE SCALE GENOMIC DNA]</scope>
    <source>
        <strain evidence="6 7">HM1:IMSS clone 6</strain>
    </source>
</reference>
<dbReference type="InterPro" id="IPR016024">
    <property type="entry name" value="ARM-type_fold"/>
</dbReference>
<sequence>MQFEQVISALQSPNNEVRKQAEQLYNEALEKNSDSFIQSHFEMLKSQNENIRHYVLTILHVSLSKNIEPVLFDRLNQQIQATMFSTLIEIFKNETSLKVVSMLAEVLSIICMSLSKKKVNVNPYFNTTIELTKSPNEALRFLGYTTVSQLILLLEPQTQVEATGTLVQLLSSGMNDTSLVVALAALDSFISCVLMYDDPDSPLGESQGKFIVLMPIALQLFGKIMNSGNLKLITKSLSTVAQFAYLPKEFMKPYVMVFVSGLLTISSNESIDFEVRMTAMSTVLDIVEPFKLLFKREPVALNNVLSHLFTWLCILNDDVDSWNKGEELDEDAADLARDLVDQSADMFGGECMFMFINSQKLDNWKKECAYLRWIYITLNAGKHFYKKHLDKLFEIINKYLLHQHPRVRNMAFLLLNEMICLFKKKCKSYVSQIFQVIKQSFSDAFIPNQISGCDIISSFIDVELVSQSEFQEVLMSMLQSLTNFITTAQSTKLIIAAFASLNFIIHFMKNMLDQYFAILMNFFKSKAQQLNQVILTATDQKQRKEILKIKSRLIEGLSMLVYSCSKSITKQVAHEIFLEVYNVFSLKEEEREVLMPFAEKAFTRLAGVLKDDIQPYLNTIVPIIISRASMNPEITVGDKEEQVDDEDWANTVFQGMNIGIKTSQIEEKADAISTLDLFVDDLQELMVPYVESMSPLIKSMKFIMDDTVRFKATTLVGTLFKLRLKVLVAQNRQQAIAAMKSSQFYVNAFTAFVKYIPSETEPSVALHKIETFNTMIKSLGPNALSLEELNMIFTMFADVFESYENSTKMKTQQQESVQGLTEEELEILDHSNETDSDTIMACQHLFQTVIKLNEQYVNPYNTILHQWIMKYYNSGNADYISTSIVYIGDLVTVGKRSDLVNDVISQFINYISSDNSDIQFNVLLSLTEILKYYPDNIIQNFFSPLAQKLKWCEQLRGQEKNDIYEASLLCKGSLLICHPELCKSVGINIIDMMNDWFGSIMNIKNVKDMALCLVIFASKKGSLIVDTPEKLAHYINFIGNTLIEDSIDEESSNMLKEVLMQFKQKFPDQVFTQIWQGMSIEAREEIYCLLDNSSQNA</sequence>
<dbReference type="Proteomes" id="UP000078387">
    <property type="component" value="Unassembled WGS sequence"/>
</dbReference>
<evidence type="ECO:0000256" key="4">
    <source>
        <dbReference type="ARBA" id="ARBA00022737"/>
    </source>
</evidence>
<accession>A0A5K1U547</accession>
<evidence type="ECO:0000256" key="3">
    <source>
        <dbReference type="ARBA" id="ARBA00022490"/>
    </source>
</evidence>
<proteinExistence type="predicted"/>
<dbReference type="InterPro" id="IPR011989">
    <property type="entry name" value="ARM-like"/>
</dbReference>
<dbReference type="VEuPathDB" id="AmoebaDB:EHI5A_083090"/>
<keyword evidence="4" id="KW-0677">Repeat</keyword>
<comment type="subcellular location">
    <subcellularLocation>
        <location evidence="1">Cytoplasm</location>
    </subcellularLocation>
</comment>
<comment type="caution">
    <text evidence="6">The sequence shown here is derived from an EMBL/GenBank/DDBJ whole genome shotgun (WGS) entry which is preliminary data.</text>
</comment>
<dbReference type="PANTHER" id="PTHR10527">
    <property type="entry name" value="IMPORTIN BETA"/>
    <property type="match status" value="1"/>
</dbReference>
<dbReference type="Gene3D" id="1.25.10.10">
    <property type="entry name" value="Leucine-rich Repeat Variant"/>
    <property type="match status" value="1"/>
</dbReference>
<dbReference type="VEuPathDB" id="AmoebaDB:KM1_095210"/>
<dbReference type="OMA" id="HHISIVE"/>
<dbReference type="InterPro" id="IPR040122">
    <property type="entry name" value="Importin_beta"/>
</dbReference>
<evidence type="ECO:0000313" key="7">
    <source>
        <dbReference type="Proteomes" id="UP000078387"/>
    </source>
</evidence>
<dbReference type="AlphaFoldDB" id="A0A5K1U547"/>
<keyword evidence="5" id="KW-0653">Protein transport</keyword>
<keyword evidence="2" id="KW-0813">Transport</keyword>
<dbReference type="VEuPathDB" id="AmoebaDB:EHI7A_052460"/>
<organism evidence="6 7">
    <name type="scientific">Entamoeba histolytica</name>
    <dbReference type="NCBI Taxonomy" id="5759"/>
    <lineage>
        <taxon>Eukaryota</taxon>
        <taxon>Amoebozoa</taxon>
        <taxon>Evosea</taxon>
        <taxon>Archamoebae</taxon>
        <taxon>Mastigamoebida</taxon>
        <taxon>Entamoebidae</taxon>
        <taxon>Entamoeba</taxon>
    </lineage>
</organism>
<keyword evidence="3" id="KW-0963">Cytoplasm</keyword>
<dbReference type="GO" id="GO:0005737">
    <property type="term" value="C:cytoplasm"/>
    <property type="evidence" value="ECO:0007669"/>
    <property type="project" value="UniProtKB-SubCell"/>
</dbReference>
<name>A0A5K1U547_ENTHI</name>
<dbReference type="SUPFAM" id="SSF48371">
    <property type="entry name" value="ARM repeat"/>
    <property type="match status" value="2"/>
</dbReference>
<dbReference type="EMBL" id="BDEQ01000001">
    <property type="protein sequence ID" value="GAT93390.1"/>
    <property type="molecule type" value="Genomic_DNA"/>
</dbReference>
<dbReference type="VEuPathDB" id="AmoebaDB:EHI8A_057670"/>
<evidence type="ECO:0000256" key="5">
    <source>
        <dbReference type="ARBA" id="ARBA00022927"/>
    </source>
</evidence>